<dbReference type="RefSeq" id="WP_267611704.1">
    <property type="nucleotide sequence ID" value="NZ_JAOVZQ010000001.1"/>
</dbReference>
<dbReference type="InterPro" id="IPR042183">
    <property type="entry name" value="MmgE/PrpD_sf_1"/>
</dbReference>
<sequence length="460" mass="47158">MGMTTELQDAGVADGMARALAESAAGFRISQRPELLPLARSAILDAIGCLIAGARESAPLGLAAIAQTAGGACTVVGQGGGRTAPDAALVNATAAHALDFDDACTTALGHTSAVMVPALLAVAEAEDRSGADLVSAFVAGVEVQDRIGRVANPEHYAAGWHSTSTVCALGAAAGCAHLLGLGADGILAAISNCTSMIGGSRKQIGTPMKPIHAGLAARAAVEAALLARAGIAGDAEPLSGTWGMLRQFGANPDQKQVTDAMADLRIGDALAAGVLQLKRFPSCAATHKSLDGVLDLLSRGVDAQSVARLETWVPADLAGNLRFDRPQNVTQAQFSMAYCAARVLDTGELALSDLTAEAVARFATHDSLSRITMHSLPNGANAMGLPVRTRATLHSGEQIEVTVTDTRGSARNPLSAAEIQQKFVACCSFAGCDESEALRRFDLVQTLPEAARMGAFMVNL</sequence>
<evidence type="ECO:0000313" key="5">
    <source>
        <dbReference type="Proteomes" id="UP001081283"/>
    </source>
</evidence>
<dbReference type="Proteomes" id="UP001081283">
    <property type="component" value="Unassembled WGS sequence"/>
</dbReference>
<dbReference type="Pfam" id="PF03972">
    <property type="entry name" value="MmgE_PrpD_N"/>
    <property type="match status" value="1"/>
</dbReference>
<proteinExistence type="inferred from homology"/>
<dbReference type="InterPro" id="IPR045337">
    <property type="entry name" value="MmgE_PrpD_C"/>
</dbReference>
<dbReference type="Gene3D" id="1.10.4100.10">
    <property type="entry name" value="2-methylcitrate dehydratase PrpD"/>
    <property type="match status" value="1"/>
</dbReference>
<comment type="caution">
    <text evidence="4">The sequence shown here is derived from an EMBL/GenBank/DDBJ whole genome shotgun (WGS) entry which is preliminary data.</text>
</comment>
<dbReference type="EMBL" id="JAOVZQ010000001">
    <property type="protein sequence ID" value="MCY0093756.1"/>
    <property type="molecule type" value="Genomic_DNA"/>
</dbReference>
<gene>
    <name evidence="4" type="ORF">OEG82_06950</name>
</gene>
<evidence type="ECO:0000256" key="1">
    <source>
        <dbReference type="ARBA" id="ARBA00006174"/>
    </source>
</evidence>
<dbReference type="SUPFAM" id="SSF103378">
    <property type="entry name" value="2-methylcitrate dehydratase PrpD"/>
    <property type="match status" value="1"/>
</dbReference>
<dbReference type="InterPro" id="IPR045336">
    <property type="entry name" value="MmgE_PrpD_N"/>
</dbReference>
<feature type="domain" description="MmgE/PrpD N-terminal" evidence="2">
    <location>
        <begin position="19"/>
        <end position="254"/>
    </location>
</feature>
<dbReference type="Gene3D" id="3.30.1330.120">
    <property type="entry name" value="2-methylcitrate dehydratase PrpD"/>
    <property type="match status" value="1"/>
</dbReference>
<dbReference type="Pfam" id="PF19305">
    <property type="entry name" value="MmgE_PrpD_C"/>
    <property type="match status" value="1"/>
</dbReference>
<feature type="domain" description="MmgE/PrpD C-terminal" evidence="3">
    <location>
        <begin position="280"/>
        <end position="438"/>
    </location>
</feature>
<keyword evidence="5" id="KW-1185">Reference proteome</keyword>
<reference evidence="4" key="1">
    <citation type="submission" date="2022-10" db="EMBL/GenBank/DDBJ databases">
        <title>Hoeflea sp. J2-29, isolated from marine algae.</title>
        <authorList>
            <person name="Kristyanto S."/>
            <person name="Kim J.M."/>
            <person name="Jeon C.O."/>
        </authorList>
    </citation>
    <scope>NUCLEOTIDE SEQUENCE</scope>
    <source>
        <strain evidence="4">J2-29</strain>
    </source>
</reference>
<name>A0ABT3YCZ4_9HYPH</name>
<comment type="similarity">
    <text evidence="1">Belongs to the PrpD family.</text>
</comment>
<dbReference type="InterPro" id="IPR036148">
    <property type="entry name" value="MmgE/PrpD_sf"/>
</dbReference>
<dbReference type="InterPro" id="IPR042188">
    <property type="entry name" value="MmgE/PrpD_sf_2"/>
</dbReference>
<organism evidence="4 5">
    <name type="scientific">Hoeflea ulvae</name>
    <dbReference type="NCBI Taxonomy" id="2983764"/>
    <lineage>
        <taxon>Bacteria</taxon>
        <taxon>Pseudomonadati</taxon>
        <taxon>Pseudomonadota</taxon>
        <taxon>Alphaproteobacteria</taxon>
        <taxon>Hyphomicrobiales</taxon>
        <taxon>Rhizobiaceae</taxon>
        <taxon>Hoeflea</taxon>
    </lineage>
</organism>
<evidence type="ECO:0000259" key="3">
    <source>
        <dbReference type="Pfam" id="PF19305"/>
    </source>
</evidence>
<dbReference type="PANTHER" id="PTHR16943:SF8">
    <property type="entry name" value="2-METHYLCITRATE DEHYDRATASE"/>
    <property type="match status" value="1"/>
</dbReference>
<evidence type="ECO:0000313" key="4">
    <source>
        <dbReference type="EMBL" id="MCY0093756.1"/>
    </source>
</evidence>
<dbReference type="InterPro" id="IPR005656">
    <property type="entry name" value="MmgE_PrpD"/>
</dbReference>
<accession>A0ABT3YCZ4</accession>
<evidence type="ECO:0000259" key="2">
    <source>
        <dbReference type="Pfam" id="PF03972"/>
    </source>
</evidence>
<dbReference type="PANTHER" id="PTHR16943">
    <property type="entry name" value="2-METHYLCITRATE DEHYDRATASE-RELATED"/>
    <property type="match status" value="1"/>
</dbReference>
<protein>
    <submittedName>
        <fullName evidence="4">MmgE/PrpD family protein</fullName>
    </submittedName>
</protein>